<evidence type="ECO:0000313" key="1">
    <source>
        <dbReference type="EMBL" id="KAH6935389.1"/>
    </source>
</evidence>
<keyword evidence="2" id="KW-1185">Reference proteome</keyword>
<dbReference type="EMBL" id="CM023483">
    <property type="protein sequence ID" value="KAH6935389.1"/>
    <property type="molecule type" value="Genomic_DNA"/>
</dbReference>
<reference evidence="1" key="1">
    <citation type="submission" date="2020-05" db="EMBL/GenBank/DDBJ databases">
        <title>Large-scale comparative analyses of tick genomes elucidate their genetic diversity and vector capacities.</title>
        <authorList>
            <person name="Jia N."/>
            <person name="Wang J."/>
            <person name="Shi W."/>
            <person name="Du L."/>
            <person name="Sun Y."/>
            <person name="Zhan W."/>
            <person name="Jiang J."/>
            <person name="Wang Q."/>
            <person name="Zhang B."/>
            <person name="Ji P."/>
            <person name="Sakyi L.B."/>
            <person name="Cui X."/>
            <person name="Yuan T."/>
            <person name="Jiang B."/>
            <person name="Yang W."/>
            <person name="Lam T.T.-Y."/>
            <person name="Chang Q."/>
            <person name="Ding S."/>
            <person name="Wang X."/>
            <person name="Zhu J."/>
            <person name="Ruan X."/>
            <person name="Zhao L."/>
            <person name="Wei J."/>
            <person name="Que T."/>
            <person name="Du C."/>
            <person name="Cheng J."/>
            <person name="Dai P."/>
            <person name="Han X."/>
            <person name="Huang E."/>
            <person name="Gao Y."/>
            <person name="Liu J."/>
            <person name="Shao H."/>
            <person name="Ye R."/>
            <person name="Li L."/>
            <person name="Wei W."/>
            <person name="Wang X."/>
            <person name="Wang C."/>
            <person name="Yang T."/>
            <person name="Huo Q."/>
            <person name="Li W."/>
            <person name="Guo W."/>
            <person name="Chen H."/>
            <person name="Zhou L."/>
            <person name="Ni X."/>
            <person name="Tian J."/>
            <person name="Zhou Y."/>
            <person name="Sheng Y."/>
            <person name="Liu T."/>
            <person name="Pan Y."/>
            <person name="Xia L."/>
            <person name="Li J."/>
            <person name="Zhao F."/>
            <person name="Cao W."/>
        </authorList>
    </citation>
    <scope>NUCLEOTIDE SEQUENCE</scope>
    <source>
        <strain evidence="1">Hyas-2018</strain>
    </source>
</reference>
<protein>
    <submittedName>
        <fullName evidence="1">Uncharacterized protein</fullName>
    </submittedName>
</protein>
<name>A0ACB7SNN7_HYAAI</name>
<comment type="caution">
    <text evidence="1">The sequence shown here is derived from an EMBL/GenBank/DDBJ whole genome shotgun (WGS) entry which is preliminary data.</text>
</comment>
<evidence type="ECO:0000313" key="2">
    <source>
        <dbReference type="Proteomes" id="UP000821845"/>
    </source>
</evidence>
<proteinExistence type="predicted"/>
<organism evidence="1 2">
    <name type="scientific">Hyalomma asiaticum</name>
    <name type="common">Tick</name>
    <dbReference type="NCBI Taxonomy" id="266040"/>
    <lineage>
        <taxon>Eukaryota</taxon>
        <taxon>Metazoa</taxon>
        <taxon>Ecdysozoa</taxon>
        <taxon>Arthropoda</taxon>
        <taxon>Chelicerata</taxon>
        <taxon>Arachnida</taxon>
        <taxon>Acari</taxon>
        <taxon>Parasitiformes</taxon>
        <taxon>Ixodida</taxon>
        <taxon>Ixodoidea</taxon>
        <taxon>Ixodidae</taxon>
        <taxon>Hyalomminae</taxon>
        <taxon>Hyalomma</taxon>
    </lineage>
</organism>
<accession>A0ACB7SNN7</accession>
<gene>
    <name evidence="1" type="ORF">HPB50_005549</name>
</gene>
<sequence length="214" mass="23706">MRSFGIVVQVMRSPDEEVTYIERQRESARERADHRRVDPEAMHVGNSRKSPLAWTLRASLLLLLLVSGHEGGYLAAKEQPGDEEGRAAADLGEFAGMAALLREYLAGRMQEPSRTHFSDSAASQISVAKRGEDEGTEDGFIAETKASSTSPASLTGALIGTVLIKRHVHHTPSRFSQLLMMGVDLPDFILNRNQPSLKNLQALRQRLFESGRRR</sequence>
<dbReference type="Proteomes" id="UP000821845">
    <property type="component" value="Chromosome 3"/>
</dbReference>